<organism evidence="1">
    <name type="scientific">bioreactor metagenome</name>
    <dbReference type="NCBI Taxonomy" id="1076179"/>
    <lineage>
        <taxon>unclassified sequences</taxon>
        <taxon>metagenomes</taxon>
        <taxon>ecological metagenomes</taxon>
    </lineage>
</organism>
<dbReference type="AlphaFoldDB" id="A0A645BYD7"/>
<comment type="caution">
    <text evidence="1">The sequence shown here is derived from an EMBL/GenBank/DDBJ whole genome shotgun (WGS) entry which is preliminary data.</text>
</comment>
<sequence length="74" mass="8938">MNAGQRAGLQVNYREYLILRKDTMNRFTRQILLNCKRRPSQVLWHSKINPCFGFKLKSYGIFLRRFRVLFDISL</sequence>
<accession>A0A645BYD7</accession>
<reference evidence="1" key="1">
    <citation type="submission" date="2019-08" db="EMBL/GenBank/DDBJ databases">
        <authorList>
            <person name="Kucharzyk K."/>
            <person name="Murdoch R.W."/>
            <person name="Higgins S."/>
            <person name="Loffler F."/>
        </authorList>
    </citation>
    <scope>NUCLEOTIDE SEQUENCE</scope>
</reference>
<gene>
    <name evidence="1" type="ORF">SDC9_116609</name>
</gene>
<name>A0A645BYD7_9ZZZZ</name>
<proteinExistence type="predicted"/>
<evidence type="ECO:0000313" key="1">
    <source>
        <dbReference type="EMBL" id="MPM69661.1"/>
    </source>
</evidence>
<dbReference type="EMBL" id="VSSQ01023001">
    <property type="protein sequence ID" value="MPM69661.1"/>
    <property type="molecule type" value="Genomic_DNA"/>
</dbReference>
<protein>
    <submittedName>
        <fullName evidence="1">Uncharacterized protein</fullName>
    </submittedName>
</protein>